<proteinExistence type="predicted"/>
<feature type="compositionally biased region" description="Pro residues" evidence="1">
    <location>
        <begin position="310"/>
        <end position="322"/>
    </location>
</feature>
<evidence type="ECO:0000256" key="1">
    <source>
        <dbReference type="SAM" id="MobiDB-lite"/>
    </source>
</evidence>
<protein>
    <submittedName>
        <fullName evidence="2">Uncharacterized protein</fullName>
    </submittedName>
</protein>
<dbReference type="Proteomes" id="UP001215280">
    <property type="component" value="Unassembled WGS sequence"/>
</dbReference>
<evidence type="ECO:0000313" key="2">
    <source>
        <dbReference type="EMBL" id="KAJ7735414.1"/>
    </source>
</evidence>
<sequence>MPSLLFAKISGVHLLLRARGCCPRHKSIFDATPGGSLSSRRGCGRSDGTWTGAAQAVIDPRHPQHGPYKVLAGERRVAAREARAWGGGRKAPADVRPLGADAESLWRENEGSSNVVSAAAPTNVAVNANGIRSRRLSSFQEAIRAFLFPAVISSALVDTVSDITFDETPVQISPIETWMRKEWWLVDGSCATASIHDTREDPTRTMRRPRGGGRCGSGSGGGSTNTERWYRAVPVYVGGGAFSRWGGGARWRAVSADVWRRDVACEGRVRDRAGPAYRTLHPGARLAACTRHRRRVFFVFDANTALPHLSPRPPRPASYPPPRRQRSTGVKSSIPIARISLGGRGRRHPPCTSAAVRARVVPRRSGVGRASGPELSATGADAGYDTTRGNGSGTGRGRGGRACEADNQCGTHFRPFSQRAASNAIVAMSRDWDCRVRCGRDVASSDAFPSILALTVVLVD</sequence>
<comment type="caution">
    <text evidence="2">The sequence shown here is derived from an EMBL/GenBank/DDBJ whole genome shotgun (WGS) entry which is preliminary data.</text>
</comment>
<feature type="compositionally biased region" description="Gly residues" evidence="1">
    <location>
        <begin position="212"/>
        <end position="223"/>
    </location>
</feature>
<feature type="region of interest" description="Disordered" evidence="1">
    <location>
        <begin position="307"/>
        <end position="334"/>
    </location>
</feature>
<reference evidence="2" key="1">
    <citation type="submission" date="2023-03" db="EMBL/GenBank/DDBJ databases">
        <title>Massive genome expansion in bonnet fungi (Mycena s.s.) driven by repeated elements and novel gene families across ecological guilds.</title>
        <authorList>
            <consortium name="Lawrence Berkeley National Laboratory"/>
            <person name="Harder C.B."/>
            <person name="Miyauchi S."/>
            <person name="Viragh M."/>
            <person name="Kuo A."/>
            <person name="Thoen E."/>
            <person name="Andreopoulos B."/>
            <person name="Lu D."/>
            <person name="Skrede I."/>
            <person name="Drula E."/>
            <person name="Henrissat B."/>
            <person name="Morin E."/>
            <person name="Kohler A."/>
            <person name="Barry K."/>
            <person name="LaButti K."/>
            <person name="Morin E."/>
            <person name="Salamov A."/>
            <person name="Lipzen A."/>
            <person name="Mereny Z."/>
            <person name="Hegedus B."/>
            <person name="Baldrian P."/>
            <person name="Stursova M."/>
            <person name="Weitz H."/>
            <person name="Taylor A."/>
            <person name="Grigoriev I.V."/>
            <person name="Nagy L.G."/>
            <person name="Martin F."/>
            <person name="Kauserud H."/>
        </authorList>
    </citation>
    <scope>NUCLEOTIDE SEQUENCE</scope>
    <source>
        <strain evidence="2">CBHHK188m</strain>
    </source>
</reference>
<dbReference type="EMBL" id="JARJLG010000155">
    <property type="protein sequence ID" value="KAJ7735414.1"/>
    <property type="molecule type" value="Genomic_DNA"/>
</dbReference>
<evidence type="ECO:0000313" key="3">
    <source>
        <dbReference type="Proteomes" id="UP001215280"/>
    </source>
</evidence>
<keyword evidence="3" id="KW-1185">Reference proteome</keyword>
<name>A0AAD7I5A3_9AGAR</name>
<feature type="compositionally biased region" description="Low complexity" evidence="1">
    <location>
        <begin position="364"/>
        <end position="373"/>
    </location>
</feature>
<accession>A0AAD7I5A3</accession>
<feature type="region of interest" description="Disordered" evidence="1">
    <location>
        <begin position="199"/>
        <end position="223"/>
    </location>
</feature>
<feature type="region of interest" description="Disordered" evidence="1">
    <location>
        <begin position="364"/>
        <end position="399"/>
    </location>
</feature>
<dbReference type="AlphaFoldDB" id="A0AAD7I5A3"/>
<organism evidence="2 3">
    <name type="scientific">Mycena maculata</name>
    <dbReference type="NCBI Taxonomy" id="230809"/>
    <lineage>
        <taxon>Eukaryota</taxon>
        <taxon>Fungi</taxon>
        <taxon>Dikarya</taxon>
        <taxon>Basidiomycota</taxon>
        <taxon>Agaricomycotina</taxon>
        <taxon>Agaricomycetes</taxon>
        <taxon>Agaricomycetidae</taxon>
        <taxon>Agaricales</taxon>
        <taxon>Marasmiineae</taxon>
        <taxon>Mycenaceae</taxon>
        <taxon>Mycena</taxon>
    </lineage>
</organism>
<gene>
    <name evidence="2" type="ORF">DFH07DRAFT_780029</name>
</gene>